<dbReference type="InterPro" id="IPR036397">
    <property type="entry name" value="RNaseH_sf"/>
</dbReference>
<dbReference type="STRING" id="1893.SAMN02787144_10342"/>
<dbReference type="EMBL" id="FPJO01000034">
    <property type="protein sequence ID" value="SFY43118.1"/>
    <property type="molecule type" value="Genomic_DNA"/>
</dbReference>
<name>A0A1K2F6T2_STRAR</name>
<dbReference type="PANTHER" id="PTHR46889">
    <property type="entry name" value="TRANSPOSASE INSF FOR INSERTION SEQUENCE IS3B-RELATED"/>
    <property type="match status" value="1"/>
</dbReference>
<dbReference type="GO" id="GO:0015074">
    <property type="term" value="P:DNA integration"/>
    <property type="evidence" value="ECO:0007669"/>
    <property type="project" value="InterPro"/>
</dbReference>
<evidence type="ECO:0000259" key="2">
    <source>
        <dbReference type="PROSITE" id="PS50994"/>
    </source>
</evidence>
<dbReference type="PROSITE" id="PS50994">
    <property type="entry name" value="INTEGRASE"/>
    <property type="match status" value="1"/>
</dbReference>
<dbReference type="PANTHER" id="PTHR46889:SF4">
    <property type="entry name" value="TRANSPOSASE INSO FOR INSERTION SEQUENCE ELEMENT IS911B-RELATED"/>
    <property type="match status" value="1"/>
</dbReference>
<proteinExistence type="predicted"/>
<dbReference type="RefSeq" id="WP_072489032.1">
    <property type="nucleotide sequence ID" value="NZ_CP108276.1"/>
</dbReference>
<dbReference type="Proteomes" id="UP000181909">
    <property type="component" value="Unassembled WGS sequence"/>
</dbReference>
<dbReference type="Pfam" id="PF00665">
    <property type="entry name" value="rve"/>
    <property type="match status" value="1"/>
</dbReference>
<dbReference type="InterPro" id="IPR048020">
    <property type="entry name" value="Transpos_IS3"/>
</dbReference>
<dbReference type="NCBIfam" id="NF033516">
    <property type="entry name" value="transpos_IS3"/>
    <property type="match status" value="1"/>
</dbReference>
<sequence>MSKICRFIHAEKANYAVTPLCKVMRTARSTYCAWVAGRQARAARRRADEALAHEITVIHLASRRNYGVPRVTAELRRQGRLVNRKRVERVMREHGIAGHSRRTGRRGLTKADTRAAPSPDLIGRDFTATRPGTKIVGDITYIPTAEGWLCLAAWLDLATREVIGYSMADHHRAELVVDALDMAAALGRLEPGCVIHSDRGSEYASGQLRMKIGELECRQSMGRTGNCFDNAAAESFWAVLKEEIGTRFWPDRATARTDIFDFVETFCNRRRLRKHIHWGYLTPHETRLRYQQDQALAA</sequence>
<dbReference type="InterPro" id="IPR050900">
    <property type="entry name" value="Transposase_IS3/IS150/IS904"/>
</dbReference>
<dbReference type="InterPro" id="IPR025948">
    <property type="entry name" value="HTH-like_dom"/>
</dbReference>
<evidence type="ECO:0000313" key="4">
    <source>
        <dbReference type="Proteomes" id="UP000181909"/>
    </source>
</evidence>
<dbReference type="Pfam" id="PF13276">
    <property type="entry name" value="HTH_21"/>
    <property type="match status" value="1"/>
</dbReference>
<evidence type="ECO:0000256" key="1">
    <source>
        <dbReference type="ARBA" id="ARBA00002286"/>
    </source>
</evidence>
<feature type="domain" description="Integrase catalytic" evidence="2">
    <location>
        <begin position="127"/>
        <end position="291"/>
    </location>
</feature>
<dbReference type="InterPro" id="IPR001584">
    <property type="entry name" value="Integrase_cat-core"/>
</dbReference>
<dbReference type="GO" id="GO:0003676">
    <property type="term" value="F:nucleic acid binding"/>
    <property type="evidence" value="ECO:0007669"/>
    <property type="project" value="InterPro"/>
</dbReference>
<dbReference type="SUPFAM" id="SSF53098">
    <property type="entry name" value="Ribonuclease H-like"/>
    <property type="match status" value="1"/>
</dbReference>
<dbReference type="AlphaFoldDB" id="A0A1K2F6T2"/>
<dbReference type="Gene3D" id="3.30.420.10">
    <property type="entry name" value="Ribonuclease H-like superfamily/Ribonuclease H"/>
    <property type="match status" value="1"/>
</dbReference>
<organism evidence="3 4">
    <name type="scientific">Streptomyces atratus</name>
    <dbReference type="NCBI Taxonomy" id="1893"/>
    <lineage>
        <taxon>Bacteria</taxon>
        <taxon>Bacillati</taxon>
        <taxon>Actinomycetota</taxon>
        <taxon>Actinomycetes</taxon>
        <taxon>Kitasatosporales</taxon>
        <taxon>Streptomycetaceae</taxon>
        <taxon>Streptomyces</taxon>
    </lineage>
</organism>
<evidence type="ECO:0000313" key="3">
    <source>
        <dbReference type="EMBL" id="SFY43118.1"/>
    </source>
</evidence>
<dbReference type="InterPro" id="IPR012337">
    <property type="entry name" value="RNaseH-like_sf"/>
</dbReference>
<accession>A0A1K2F6T2</accession>
<gene>
    <name evidence="3" type="ORF">SAMN02787144_10342</name>
</gene>
<protein>
    <submittedName>
        <fullName evidence="3">Transposase InsO and inactivated derivatives</fullName>
    </submittedName>
</protein>
<reference evidence="3 4" key="1">
    <citation type="submission" date="2016-11" db="EMBL/GenBank/DDBJ databases">
        <authorList>
            <person name="Jaros S."/>
            <person name="Januszkiewicz K."/>
            <person name="Wedrychowicz H."/>
        </authorList>
    </citation>
    <scope>NUCLEOTIDE SEQUENCE [LARGE SCALE GENOMIC DNA]</scope>
    <source>
        <strain evidence="3 4">OK807</strain>
    </source>
</reference>
<comment type="function">
    <text evidence="1">Involved in the transposition of the insertion sequence.</text>
</comment>